<dbReference type="PANTHER" id="PTHR42715:SF10">
    <property type="entry name" value="BETA-GLUCOSIDASE"/>
    <property type="match status" value="1"/>
</dbReference>
<dbReference type="GO" id="GO:0005975">
    <property type="term" value="P:carbohydrate metabolic process"/>
    <property type="evidence" value="ECO:0007669"/>
    <property type="project" value="InterPro"/>
</dbReference>
<evidence type="ECO:0000256" key="3">
    <source>
        <dbReference type="ARBA" id="ARBA00058905"/>
    </source>
</evidence>
<dbReference type="InterPro" id="IPR001764">
    <property type="entry name" value="Glyco_hydro_3_N"/>
</dbReference>
<dbReference type="PRINTS" id="PR00133">
    <property type="entry name" value="GLHYDRLASE3"/>
</dbReference>
<dbReference type="InterPro" id="IPR036962">
    <property type="entry name" value="Glyco_hydro_3_N_sf"/>
</dbReference>
<dbReference type="Gene3D" id="3.40.50.1700">
    <property type="entry name" value="Glycoside hydrolase family 3 C-terminal domain"/>
    <property type="match status" value="1"/>
</dbReference>
<name>A0A9W5UMF5_9ACTN</name>
<dbReference type="Gene3D" id="2.60.40.10">
    <property type="entry name" value="Immunoglobulins"/>
    <property type="match status" value="1"/>
</dbReference>
<dbReference type="SUPFAM" id="SSF51445">
    <property type="entry name" value="(Trans)glycosidases"/>
    <property type="match status" value="1"/>
</dbReference>
<organism evidence="7 8">
    <name type="scientific">Micromonospora sediminimaris</name>
    <dbReference type="NCBI Taxonomy" id="547162"/>
    <lineage>
        <taxon>Bacteria</taxon>
        <taxon>Bacillati</taxon>
        <taxon>Actinomycetota</taxon>
        <taxon>Actinomycetes</taxon>
        <taxon>Micromonosporales</taxon>
        <taxon>Micromonosporaceae</taxon>
        <taxon>Micromonospora</taxon>
    </lineage>
</organism>
<dbReference type="GO" id="GO:0008422">
    <property type="term" value="F:beta-glucosidase activity"/>
    <property type="evidence" value="ECO:0007669"/>
    <property type="project" value="UniProtKB-ARBA"/>
</dbReference>
<dbReference type="SUPFAM" id="SSF52279">
    <property type="entry name" value="Beta-D-glucan exohydrolase, C-terminal domain"/>
    <property type="match status" value="1"/>
</dbReference>
<protein>
    <recommendedName>
        <fullName evidence="4">Exo-alpha-(1-&gt;6)-L-arabinopyranosidase</fullName>
    </recommendedName>
</protein>
<dbReference type="SMART" id="SM01217">
    <property type="entry name" value="Fn3_like"/>
    <property type="match status" value="1"/>
</dbReference>
<evidence type="ECO:0000313" key="8">
    <source>
        <dbReference type="Proteomes" id="UP000607311"/>
    </source>
</evidence>
<dbReference type="FunFam" id="2.60.40.10:FF:000495">
    <property type="entry name" value="Periplasmic beta-glucosidase"/>
    <property type="match status" value="1"/>
</dbReference>
<evidence type="ECO:0000259" key="6">
    <source>
        <dbReference type="SMART" id="SM01217"/>
    </source>
</evidence>
<dbReference type="OrthoDB" id="3304319at2"/>
<keyword evidence="2" id="KW-0378">Hydrolase</keyword>
<evidence type="ECO:0000256" key="5">
    <source>
        <dbReference type="SAM" id="MobiDB-lite"/>
    </source>
</evidence>
<dbReference type="InterPro" id="IPR036881">
    <property type="entry name" value="Glyco_hydro_3_C_sf"/>
</dbReference>
<evidence type="ECO:0000256" key="2">
    <source>
        <dbReference type="ARBA" id="ARBA00022801"/>
    </source>
</evidence>
<proteinExistence type="inferred from homology"/>
<dbReference type="InterPro" id="IPR026891">
    <property type="entry name" value="Fn3-like"/>
</dbReference>
<feature type="region of interest" description="Disordered" evidence="5">
    <location>
        <begin position="1"/>
        <end position="32"/>
    </location>
</feature>
<reference evidence="7" key="1">
    <citation type="submission" date="2021-01" db="EMBL/GenBank/DDBJ databases">
        <title>Whole genome shotgun sequence of Verrucosispora sediminis NBRC 107745.</title>
        <authorList>
            <person name="Komaki H."/>
            <person name="Tamura T."/>
        </authorList>
    </citation>
    <scope>NUCLEOTIDE SEQUENCE</scope>
    <source>
        <strain evidence="7">NBRC 107745</strain>
    </source>
</reference>
<dbReference type="AlphaFoldDB" id="A0A9W5UMF5"/>
<dbReference type="InterPro" id="IPR013783">
    <property type="entry name" value="Ig-like_fold"/>
</dbReference>
<evidence type="ECO:0000256" key="1">
    <source>
        <dbReference type="ARBA" id="ARBA00005336"/>
    </source>
</evidence>
<dbReference type="EMBL" id="BOPD01000006">
    <property type="protein sequence ID" value="GIJ31501.1"/>
    <property type="molecule type" value="Genomic_DNA"/>
</dbReference>
<accession>A0A9W5UMF5</accession>
<dbReference type="PANTHER" id="PTHR42715">
    <property type="entry name" value="BETA-GLUCOSIDASE"/>
    <property type="match status" value="1"/>
</dbReference>
<dbReference type="Pfam" id="PF00933">
    <property type="entry name" value="Glyco_hydro_3"/>
    <property type="match status" value="1"/>
</dbReference>
<evidence type="ECO:0000313" key="7">
    <source>
        <dbReference type="EMBL" id="GIJ31501.1"/>
    </source>
</evidence>
<dbReference type="Pfam" id="PF01915">
    <property type="entry name" value="Glyco_hydro_3_C"/>
    <property type="match status" value="1"/>
</dbReference>
<comment type="similarity">
    <text evidence="1">Belongs to the glycosyl hydrolase 3 family.</text>
</comment>
<gene>
    <name evidence="7" type="ORF">Vse01_06490</name>
</gene>
<evidence type="ECO:0000256" key="4">
    <source>
        <dbReference type="ARBA" id="ARBA00074219"/>
    </source>
</evidence>
<dbReference type="InterPro" id="IPR017853">
    <property type="entry name" value="GH"/>
</dbReference>
<keyword evidence="8" id="KW-1185">Reference proteome</keyword>
<comment type="function">
    <text evidence="3">Catalyzes the hydrolysis of a non-reducing terminal alpha-L-arabinopyranosidic linkage in ginsenoside Rb2 (alpha-L-arabinopyranosyl-(1-&gt;6)-alpha-D-glucopyranosyl) to release alpha-D-glucopyranosyl (Rd). It is not able to hydrolyze alpha-L-arabinofuranosyl-(1-&gt;6)-alpha-D-glucopyranosyl (Rc).</text>
</comment>
<dbReference type="Pfam" id="PF14310">
    <property type="entry name" value="Fn3-like"/>
    <property type="match status" value="1"/>
</dbReference>
<dbReference type="InterPro" id="IPR050288">
    <property type="entry name" value="Cellulose_deg_GH3"/>
</dbReference>
<dbReference type="InterPro" id="IPR002772">
    <property type="entry name" value="Glyco_hydro_3_C"/>
</dbReference>
<comment type="caution">
    <text evidence="7">The sequence shown here is derived from an EMBL/GenBank/DDBJ whole genome shotgun (WGS) entry which is preliminary data.</text>
</comment>
<dbReference type="Proteomes" id="UP000607311">
    <property type="component" value="Unassembled WGS sequence"/>
</dbReference>
<dbReference type="Gene3D" id="3.20.20.300">
    <property type="entry name" value="Glycoside hydrolase, family 3, N-terminal domain"/>
    <property type="match status" value="1"/>
</dbReference>
<feature type="domain" description="Fibronectin type III-like" evidence="6">
    <location>
        <begin position="679"/>
        <end position="748"/>
    </location>
</feature>
<sequence length="778" mass="82211">MTEVREVVGGPATVPAQTGSGHGRPDRYGSDGETRVRELLGRMTIEEKIAQLVGFWEKAEGEAVAPLQGEFGDIGRLEDFSRHGLGHLTRAYGTRPVEAVSRASWLWKFQSDLVTGTRLGIPAIVHEECLTGLSAWKAATFPTPLAWGAAFDPDLVTEMAAAIGASMRALGIHQGLSPVLDVIRDPRWGRVDECIAEDPYLVGTLGTSYVRGLQSQGVHATLKHFVGYSASRAGRNFAPVHAGPRELADVLLVPFEMAILDGDARSVMHSYAEIDGVPVAADPTILTGLLRDRWGFDGTVVADYYGVAFLNLLHQVAGDHADAAVQALTAGVDIELPTGDAYLTLADSVRAGRIEESVIDQAVLRVLRQKLELGLLDATFTDEPAPVVDLDSPEHRAIARSLAEKSIVLVANQDALPLPAGRRIAVIGPNADRQGALFGCYSFLNHVLVQHPDVEAGIEVPTVLDALRAEFGAELVTSARGCEVDDDDRSGFDAAVAAATAADVAVLVVGDHAGLFGRGTVGEGCDRDDLELPGVQRDLVEAVLATGRPVVLVLLTGRPYAIDWALSRCAAVVQTFFPGEEGAGAIAGVLSGRVNPSGRLPVSLPRSAGAQPYSYLHPTLGDGNEVTNLLATPAAPFGHGLSYTTFGYTDLTVPATAPTDGALTVSVRVTNTGAVAGDDVVQLYGRDLVASVTRPVAQLLGYQRVHLAPGRSVTVTFTVPTTRLAFSDRTLTRVVEPGDVDLWIGTSARRDVEASTTLVGEVAPVTNASARWTTAEIS</sequence>
<feature type="compositionally biased region" description="Basic and acidic residues" evidence="5">
    <location>
        <begin position="23"/>
        <end position="32"/>
    </location>
</feature>